<keyword evidence="7" id="KW-1185">Reference proteome</keyword>
<proteinExistence type="predicted"/>
<organism evidence="6 7">
    <name type="scientific">Nonomuraea zeae</name>
    <dbReference type="NCBI Taxonomy" id="1642303"/>
    <lineage>
        <taxon>Bacteria</taxon>
        <taxon>Bacillati</taxon>
        <taxon>Actinomycetota</taxon>
        <taxon>Actinomycetes</taxon>
        <taxon>Streptosporangiales</taxon>
        <taxon>Streptosporangiaceae</taxon>
        <taxon>Nonomuraea</taxon>
    </lineage>
</organism>
<name>A0A5S4G8B6_9ACTN</name>
<dbReference type="Gene3D" id="3.20.20.70">
    <property type="entry name" value="Aldolase class I"/>
    <property type="match status" value="1"/>
</dbReference>
<keyword evidence="1" id="KW-0949">S-adenosyl-L-methionine</keyword>
<protein>
    <submittedName>
        <fullName evidence="6">FxsB family radical SAM/SPASM domain protein</fullName>
    </submittedName>
</protein>
<dbReference type="GO" id="GO:0016491">
    <property type="term" value="F:oxidoreductase activity"/>
    <property type="evidence" value="ECO:0007669"/>
    <property type="project" value="InterPro"/>
</dbReference>
<dbReference type="PANTHER" id="PTHR43273">
    <property type="entry name" value="ANAEROBIC SULFATASE-MATURATING ENZYME HOMOLOG ASLB-RELATED"/>
    <property type="match status" value="1"/>
</dbReference>
<keyword evidence="2" id="KW-0479">Metal-binding</keyword>
<dbReference type="SFLD" id="SFLDG01386">
    <property type="entry name" value="main_SPASM_domain-containing"/>
    <property type="match status" value="1"/>
</dbReference>
<comment type="caution">
    <text evidence="6">The sequence shown here is derived from an EMBL/GenBank/DDBJ whole genome shotgun (WGS) entry which is preliminary data.</text>
</comment>
<dbReference type="Proteomes" id="UP000306628">
    <property type="component" value="Unassembled WGS sequence"/>
</dbReference>
<evidence type="ECO:0000313" key="6">
    <source>
        <dbReference type="EMBL" id="TMR28784.1"/>
    </source>
</evidence>
<dbReference type="CDD" id="cd01335">
    <property type="entry name" value="Radical_SAM"/>
    <property type="match status" value="1"/>
</dbReference>
<dbReference type="AlphaFoldDB" id="A0A5S4G8B6"/>
<dbReference type="PROSITE" id="PS51918">
    <property type="entry name" value="RADICAL_SAM"/>
    <property type="match status" value="1"/>
</dbReference>
<evidence type="ECO:0000256" key="3">
    <source>
        <dbReference type="ARBA" id="ARBA00023004"/>
    </source>
</evidence>
<keyword evidence="4" id="KW-0411">Iron-sulfur</keyword>
<dbReference type="SFLD" id="SFLDS00029">
    <property type="entry name" value="Radical_SAM"/>
    <property type="match status" value="1"/>
</dbReference>
<gene>
    <name evidence="6" type="ORF">ETD85_34510</name>
</gene>
<dbReference type="InterPro" id="IPR058240">
    <property type="entry name" value="rSAM_sf"/>
</dbReference>
<dbReference type="PANTHER" id="PTHR43273:SF8">
    <property type="entry name" value="RADICAL SAM DOMAIN PROTEIN"/>
    <property type="match status" value="1"/>
</dbReference>
<dbReference type="GO" id="GO:0051536">
    <property type="term" value="F:iron-sulfur cluster binding"/>
    <property type="evidence" value="ECO:0007669"/>
    <property type="project" value="UniProtKB-KW"/>
</dbReference>
<evidence type="ECO:0000313" key="7">
    <source>
        <dbReference type="Proteomes" id="UP000306628"/>
    </source>
</evidence>
<evidence type="ECO:0000256" key="1">
    <source>
        <dbReference type="ARBA" id="ARBA00022691"/>
    </source>
</evidence>
<accession>A0A5S4G8B6</accession>
<sequence length="398" mass="43486">MSEWPATLDVGALLAGGWQPTPFNQFILKLHSRCDLACTYCYMYEMADQTWRSRPKRMSRETVEATTKRIAEHAAAHDLDAVHVILHGGEPLLAGPDEIHDVVTTLRAAVPARVEVSLQTNAVLLDDRFLRLFDELEIGVGASLDGGPAEHDRSRRTADGRGSYHKVAAALGRLTAPRYRHLFRGLLCTVDLRNDPLASYEALLAFGPPAIDFLLPHGNWSEPPPGRTPGSPATPYADWLKGVFDQWYATPSLPVRVRLFDEIIHLLLGGHSASEQIGLSPAAMIVIETDGEIEQSDLLKSAFEGAGRTGLHVIHDAFDDLLLLPGTAARQIGRHALAPKCAACAVGRVCGGGLFAHRYEAGSGFRNPSVYCADLFELIQHIRRAVEADVSARTKELR</sequence>
<dbReference type="SUPFAM" id="SSF102114">
    <property type="entry name" value="Radical SAM enzymes"/>
    <property type="match status" value="1"/>
</dbReference>
<dbReference type="NCBIfam" id="TIGR04269">
    <property type="entry name" value="SAM_SPASM_FxsB"/>
    <property type="match status" value="1"/>
</dbReference>
<dbReference type="OrthoDB" id="9782387at2"/>
<dbReference type="GO" id="GO:0046872">
    <property type="term" value="F:metal ion binding"/>
    <property type="evidence" value="ECO:0007669"/>
    <property type="project" value="UniProtKB-KW"/>
</dbReference>
<keyword evidence="3" id="KW-0408">Iron</keyword>
<feature type="domain" description="Radical SAM core" evidence="5">
    <location>
        <begin position="20"/>
        <end position="252"/>
    </location>
</feature>
<dbReference type="SFLD" id="SFLDG01067">
    <property type="entry name" value="SPASM/twitch_domain_containing"/>
    <property type="match status" value="1"/>
</dbReference>
<evidence type="ECO:0000256" key="2">
    <source>
        <dbReference type="ARBA" id="ARBA00022723"/>
    </source>
</evidence>
<dbReference type="SFLD" id="SFLDG01072">
    <property type="entry name" value="dehydrogenase_like"/>
    <property type="match status" value="1"/>
</dbReference>
<dbReference type="InterPro" id="IPR023867">
    <property type="entry name" value="Sulphatase_maturase_rSAM"/>
</dbReference>
<dbReference type="InterPro" id="IPR007197">
    <property type="entry name" value="rSAM"/>
</dbReference>
<evidence type="ECO:0000256" key="4">
    <source>
        <dbReference type="ARBA" id="ARBA00023014"/>
    </source>
</evidence>
<dbReference type="InterPro" id="IPR026335">
    <property type="entry name" value="rSAM_SPASM_FxsB"/>
</dbReference>
<dbReference type="InterPro" id="IPR013785">
    <property type="entry name" value="Aldolase_TIM"/>
</dbReference>
<dbReference type="RefSeq" id="WP_138694011.1">
    <property type="nucleotide sequence ID" value="NZ_JBHSAZ010000010.1"/>
</dbReference>
<dbReference type="EMBL" id="VCKX01000134">
    <property type="protein sequence ID" value="TMR28784.1"/>
    <property type="molecule type" value="Genomic_DNA"/>
</dbReference>
<dbReference type="Pfam" id="PF04055">
    <property type="entry name" value="Radical_SAM"/>
    <property type="match status" value="1"/>
</dbReference>
<evidence type="ECO:0000259" key="5">
    <source>
        <dbReference type="PROSITE" id="PS51918"/>
    </source>
</evidence>
<reference evidence="6 7" key="1">
    <citation type="submission" date="2019-05" db="EMBL/GenBank/DDBJ databases">
        <title>Draft genome sequence of Nonomuraea zeae DSM 100528.</title>
        <authorList>
            <person name="Saricaoglu S."/>
            <person name="Isik K."/>
        </authorList>
    </citation>
    <scope>NUCLEOTIDE SEQUENCE [LARGE SCALE GENOMIC DNA]</scope>
    <source>
        <strain evidence="6 7">DSM 100528</strain>
    </source>
</reference>